<proteinExistence type="predicted"/>
<protein>
    <submittedName>
        <fullName evidence="2">Uncharacterized protein</fullName>
    </submittedName>
</protein>
<gene>
    <name evidence="2" type="ORF">DSL99_125</name>
</gene>
<organism evidence="2 3">
    <name type="scientific">Leeuwenhoekiella marinoflava</name>
    <dbReference type="NCBI Taxonomy" id="988"/>
    <lineage>
        <taxon>Bacteria</taxon>
        <taxon>Pseudomonadati</taxon>
        <taxon>Bacteroidota</taxon>
        <taxon>Flavobacteriia</taxon>
        <taxon>Flavobacteriales</taxon>
        <taxon>Flavobacteriaceae</taxon>
        <taxon>Leeuwenhoekiella</taxon>
    </lineage>
</organism>
<dbReference type="STRING" id="1122159.SAMN02745246_00184"/>
<dbReference type="Proteomes" id="UP000290608">
    <property type="component" value="Unassembled WGS sequence"/>
</dbReference>
<evidence type="ECO:0000313" key="3">
    <source>
        <dbReference type="Proteomes" id="UP000290608"/>
    </source>
</evidence>
<evidence type="ECO:0000256" key="1">
    <source>
        <dbReference type="SAM" id="MobiDB-lite"/>
    </source>
</evidence>
<feature type="region of interest" description="Disordered" evidence="1">
    <location>
        <begin position="116"/>
        <end position="151"/>
    </location>
</feature>
<dbReference type="AlphaFoldDB" id="A0A4Q0PRY6"/>
<dbReference type="RefSeq" id="WP_073095878.1">
    <property type="nucleotide sequence ID" value="NZ_QOVL01000001.1"/>
</dbReference>
<evidence type="ECO:0000313" key="2">
    <source>
        <dbReference type="EMBL" id="RXG33032.1"/>
    </source>
</evidence>
<accession>A0A4Q0PRY6</accession>
<reference evidence="2 3" key="1">
    <citation type="submission" date="2018-07" db="EMBL/GenBank/DDBJ databases">
        <title>Leeuwenhoekiella genomics.</title>
        <authorList>
            <person name="Tahon G."/>
            <person name="Willems A."/>
        </authorList>
    </citation>
    <scope>NUCLEOTIDE SEQUENCE [LARGE SCALE GENOMIC DNA]</scope>
    <source>
        <strain evidence="2 3">LMG 1345</strain>
    </source>
</reference>
<comment type="caution">
    <text evidence="2">The sequence shown here is derived from an EMBL/GenBank/DDBJ whole genome shotgun (WGS) entry which is preliminary data.</text>
</comment>
<feature type="compositionally biased region" description="Basic and acidic residues" evidence="1">
    <location>
        <begin position="127"/>
        <end position="146"/>
    </location>
</feature>
<name>A0A4Q0PRY6_9FLAO</name>
<dbReference type="EMBL" id="QOVL01000001">
    <property type="protein sequence ID" value="RXG33032.1"/>
    <property type="molecule type" value="Genomic_DNA"/>
</dbReference>
<sequence>MKKKLKSDLVSLAHKILKLDSESDYNSLKLEAQKIYEALSIMAYVEANFDAAKPTIGKAEIITALEDENTEFIEESIEEAQQQLEFVAPAETSQKEEEETDLERIARIAAANEELFERLRVPQPQESKNESKTEETSAKAKPEEKINQASLHEPVMEKIKDIVAQMPPEADAIEAMFQQITREPQPVKNDKDEIGEYGRIAEFEDTKTDEPIKPRKLNDSVSRGLSFGLNDRIAFIKHLFNGSNSDYNRVLSQLNTVNSQQEAFDLIDHMVKPDYNNWEGKEVFETRFKELVARKLS</sequence>